<sequence length="246" mass="28488">MVARALGLAGYRVIMASKDRLKTELEIKKLENQTGIKSFEFIELDLSDFESINSFTKLYKMKYGGLDLLVNNANVMKYTYELSKNGIEMQFATNYIGVFFLTNDLIGLMRFSGDPRVVFLSSNEHYYGKFENYDFLEEKFYDKKKNYSISKLCCIMFANELSRRHDWADVVTICPGPIDTDIDNYFLKDYDLIKRWLKKFFTLSVEQGSLDIIYAALSENYSKKGRVHLSMGSMASPLLFSKNEKA</sequence>
<keyword evidence="3" id="KW-1185">Reference proteome</keyword>
<dbReference type="InterPro" id="IPR002347">
    <property type="entry name" value="SDR_fam"/>
</dbReference>
<protein>
    <submittedName>
        <fullName evidence="2">Retinol dehydrogenase 11</fullName>
    </submittedName>
</protein>
<gene>
    <name evidence="2" type="ORF">AYI68_g3023</name>
</gene>
<feature type="non-terminal residue" evidence="2">
    <location>
        <position position="246"/>
    </location>
</feature>
<organism evidence="2 3">
    <name type="scientific">Smittium mucronatum</name>
    <dbReference type="NCBI Taxonomy" id="133383"/>
    <lineage>
        <taxon>Eukaryota</taxon>
        <taxon>Fungi</taxon>
        <taxon>Fungi incertae sedis</taxon>
        <taxon>Zoopagomycota</taxon>
        <taxon>Kickxellomycotina</taxon>
        <taxon>Harpellomycetes</taxon>
        <taxon>Harpellales</taxon>
        <taxon>Legeriomycetaceae</taxon>
        <taxon>Smittium</taxon>
    </lineage>
</organism>
<proteinExistence type="predicted"/>
<evidence type="ECO:0000313" key="2">
    <source>
        <dbReference type="EMBL" id="OLY82845.1"/>
    </source>
</evidence>
<accession>A0A1R0H136</accession>
<dbReference type="PANTHER" id="PTHR43157:SF31">
    <property type="entry name" value="PHOSPHATIDYLINOSITOL-GLYCAN BIOSYNTHESIS CLASS F PROTEIN"/>
    <property type="match status" value="1"/>
</dbReference>
<reference evidence="2 3" key="1">
    <citation type="journal article" date="2016" name="Mol. Biol. Evol.">
        <title>Genome-Wide Survey of Gut Fungi (Harpellales) Reveals the First Horizontally Transferred Ubiquitin Gene from a Mosquito Host.</title>
        <authorList>
            <person name="Wang Y."/>
            <person name="White M.M."/>
            <person name="Kvist S."/>
            <person name="Moncalvo J.M."/>
        </authorList>
    </citation>
    <scope>NUCLEOTIDE SEQUENCE [LARGE SCALE GENOMIC DNA]</scope>
    <source>
        <strain evidence="2 3">ALG-7-W6</strain>
    </source>
</reference>
<dbReference type="Gene3D" id="3.40.50.720">
    <property type="entry name" value="NAD(P)-binding Rossmann-like Domain"/>
    <property type="match status" value="1"/>
</dbReference>
<evidence type="ECO:0000256" key="1">
    <source>
        <dbReference type="ARBA" id="ARBA00023002"/>
    </source>
</evidence>
<dbReference type="OrthoDB" id="191139at2759"/>
<dbReference type="STRING" id="133383.A0A1R0H136"/>
<dbReference type="Proteomes" id="UP000187455">
    <property type="component" value="Unassembled WGS sequence"/>
</dbReference>
<dbReference type="EMBL" id="LSSL01001215">
    <property type="protein sequence ID" value="OLY82845.1"/>
    <property type="molecule type" value="Genomic_DNA"/>
</dbReference>
<dbReference type="Pfam" id="PF00106">
    <property type="entry name" value="adh_short"/>
    <property type="match status" value="1"/>
</dbReference>
<name>A0A1R0H136_9FUNG</name>
<comment type="caution">
    <text evidence="2">The sequence shown here is derived from an EMBL/GenBank/DDBJ whole genome shotgun (WGS) entry which is preliminary data.</text>
</comment>
<dbReference type="SUPFAM" id="SSF51735">
    <property type="entry name" value="NAD(P)-binding Rossmann-fold domains"/>
    <property type="match status" value="1"/>
</dbReference>
<dbReference type="PANTHER" id="PTHR43157">
    <property type="entry name" value="PHOSPHATIDYLINOSITOL-GLYCAN BIOSYNTHESIS CLASS F PROTEIN-RELATED"/>
    <property type="match status" value="1"/>
</dbReference>
<dbReference type="AlphaFoldDB" id="A0A1R0H136"/>
<dbReference type="InterPro" id="IPR036291">
    <property type="entry name" value="NAD(P)-bd_dom_sf"/>
</dbReference>
<evidence type="ECO:0000313" key="3">
    <source>
        <dbReference type="Proteomes" id="UP000187455"/>
    </source>
</evidence>
<dbReference type="GO" id="GO:0016491">
    <property type="term" value="F:oxidoreductase activity"/>
    <property type="evidence" value="ECO:0007669"/>
    <property type="project" value="UniProtKB-KW"/>
</dbReference>
<keyword evidence="1" id="KW-0560">Oxidoreductase</keyword>